<keyword evidence="2" id="KW-0812">Transmembrane</keyword>
<name>R7YCJ3_9ACTN</name>
<dbReference type="PATRIC" id="fig|1316928.3.peg.1065"/>
<feature type="region of interest" description="Disordered" evidence="1">
    <location>
        <begin position="94"/>
        <end position="117"/>
    </location>
</feature>
<keyword evidence="2" id="KW-1133">Transmembrane helix</keyword>
<accession>R7YCJ3</accession>
<keyword evidence="2" id="KW-0472">Membrane</keyword>
<dbReference type="AlphaFoldDB" id="R7YCJ3"/>
<comment type="caution">
    <text evidence="3">The sequence shown here is derived from an EMBL/GenBank/DDBJ whole genome shotgun (WGS) entry which is preliminary data.</text>
</comment>
<organism evidence="3 4">
    <name type="scientific">Gordonia terrae C-6</name>
    <dbReference type="NCBI Taxonomy" id="1316928"/>
    <lineage>
        <taxon>Bacteria</taxon>
        <taxon>Bacillati</taxon>
        <taxon>Actinomycetota</taxon>
        <taxon>Actinomycetes</taxon>
        <taxon>Mycobacteriales</taxon>
        <taxon>Gordoniaceae</taxon>
        <taxon>Gordonia</taxon>
    </lineage>
</organism>
<reference evidence="3 4" key="1">
    <citation type="journal article" date="2013" name="Genome Announc.">
        <title>Draft Genome Sequence of a Benzothiophene-Desulfurizing Bacterium, Gordona terrae Strain C-6.</title>
        <authorList>
            <person name="Wang W."/>
            <person name="Ma T."/>
            <person name="Ren Y."/>
            <person name="Li G."/>
        </authorList>
    </citation>
    <scope>NUCLEOTIDE SEQUENCE [LARGE SCALE GENOMIC DNA]</scope>
    <source>
        <strain evidence="3 4">C-6</strain>
    </source>
</reference>
<sequence length="117" mass="12613">MRRRYLRAVADMAEEMVKQVKVWKVLAWVAVVIVALTLIFGGVQISHVVGKVTSSDATGYQLIGIIFALAVFVASPGVLFLLGRPLKGIDEWTPDGVLKSEKEGDDGGEGEGEDPKT</sequence>
<dbReference type="Proteomes" id="UP000013569">
    <property type="component" value="Unassembled WGS sequence"/>
</dbReference>
<feature type="compositionally biased region" description="Acidic residues" evidence="1">
    <location>
        <begin position="103"/>
        <end position="117"/>
    </location>
</feature>
<evidence type="ECO:0000313" key="3">
    <source>
        <dbReference type="EMBL" id="EON33750.1"/>
    </source>
</evidence>
<protein>
    <submittedName>
        <fullName evidence="3">Uncharacterized protein</fullName>
    </submittedName>
</protein>
<gene>
    <name evidence="3" type="ORF">GTC6_05267</name>
</gene>
<evidence type="ECO:0000256" key="1">
    <source>
        <dbReference type="SAM" id="MobiDB-lite"/>
    </source>
</evidence>
<proteinExistence type="predicted"/>
<dbReference type="EMBL" id="AQPW01000004">
    <property type="protein sequence ID" value="EON33750.1"/>
    <property type="molecule type" value="Genomic_DNA"/>
</dbReference>
<evidence type="ECO:0000256" key="2">
    <source>
        <dbReference type="SAM" id="Phobius"/>
    </source>
</evidence>
<feature type="transmembrane region" description="Helical" evidence="2">
    <location>
        <begin position="21"/>
        <end position="40"/>
    </location>
</feature>
<evidence type="ECO:0000313" key="4">
    <source>
        <dbReference type="Proteomes" id="UP000013569"/>
    </source>
</evidence>
<feature type="transmembrane region" description="Helical" evidence="2">
    <location>
        <begin position="60"/>
        <end position="82"/>
    </location>
</feature>